<dbReference type="GO" id="GO:0006355">
    <property type="term" value="P:regulation of DNA-templated transcription"/>
    <property type="evidence" value="ECO:0007669"/>
    <property type="project" value="InterPro"/>
</dbReference>
<protein>
    <submittedName>
        <fullName evidence="1">FocB protein-alpha, helix-turn-helix, TRANSCRIPTION.4A</fullName>
    </submittedName>
</protein>
<evidence type="ECO:0000313" key="1">
    <source>
        <dbReference type="EMBL" id="DAD84727.1"/>
    </source>
</evidence>
<dbReference type="SUPFAM" id="SSF46894">
    <property type="entry name" value="C-terminal effector domain of the bipartite response regulators"/>
    <property type="match status" value="1"/>
</dbReference>
<dbReference type="InterPro" id="IPR016032">
    <property type="entry name" value="Sig_transdc_resp-reg_C-effctor"/>
</dbReference>
<accession>A0A8S5MRJ4</accession>
<reference evidence="1" key="1">
    <citation type="journal article" date="2021" name="Proc. Natl. Acad. Sci. U.S.A.">
        <title>A Catalog of Tens of Thousands of Viruses from Human Metagenomes Reveals Hidden Associations with Chronic Diseases.</title>
        <authorList>
            <person name="Tisza M.J."/>
            <person name="Buck C.B."/>
        </authorList>
    </citation>
    <scope>NUCLEOTIDE SEQUENCE</scope>
    <source>
        <strain evidence="1">CtqED62</strain>
    </source>
</reference>
<sequence length="78" mass="9028">MDKSRINRVIVDEFDRLAFLTDLEKSVLVTRAAGKSQKWQEDEFCVSRPTITRTVKRLREKYNAVKGFSAILPDDLVI</sequence>
<dbReference type="EMBL" id="BK014965">
    <property type="protein sequence ID" value="DAD84727.1"/>
    <property type="molecule type" value="Genomic_DNA"/>
</dbReference>
<proteinExistence type="predicted"/>
<organism evidence="1">
    <name type="scientific">Siphoviridae sp. ctqED62</name>
    <dbReference type="NCBI Taxonomy" id="2826468"/>
    <lineage>
        <taxon>Viruses</taxon>
        <taxon>Duplodnaviria</taxon>
        <taxon>Heunggongvirae</taxon>
        <taxon>Uroviricota</taxon>
        <taxon>Caudoviricetes</taxon>
    </lineage>
</organism>
<dbReference type="GO" id="GO:0003677">
    <property type="term" value="F:DNA binding"/>
    <property type="evidence" value="ECO:0007669"/>
    <property type="project" value="InterPro"/>
</dbReference>
<name>A0A8S5MRJ4_9CAUD</name>